<dbReference type="AlphaFoldDB" id="A0A8X6F0C9"/>
<evidence type="ECO:0000256" key="3">
    <source>
        <dbReference type="ARBA" id="ARBA00023319"/>
    </source>
</evidence>
<dbReference type="Pfam" id="PF07686">
    <property type="entry name" value="V-set"/>
    <property type="match status" value="1"/>
</dbReference>
<organism evidence="5 6">
    <name type="scientific">Trichonephila clavata</name>
    <name type="common">Joro spider</name>
    <name type="synonym">Nephila clavata</name>
    <dbReference type="NCBI Taxonomy" id="2740835"/>
    <lineage>
        <taxon>Eukaryota</taxon>
        <taxon>Metazoa</taxon>
        <taxon>Ecdysozoa</taxon>
        <taxon>Arthropoda</taxon>
        <taxon>Chelicerata</taxon>
        <taxon>Arachnida</taxon>
        <taxon>Araneae</taxon>
        <taxon>Araneomorphae</taxon>
        <taxon>Entelegynae</taxon>
        <taxon>Araneoidea</taxon>
        <taxon>Nephilidae</taxon>
        <taxon>Trichonephila</taxon>
    </lineage>
</organism>
<comment type="caution">
    <text evidence="5">The sequence shown here is derived from an EMBL/GenBank/DDBJ whole genome shotgun (WGS) entry which is preliminary data.</text>
</comment>
<keyword evidence="3" id="KW-0393">Immunoglobulin domain</keyword>
<dbReference type="Proteomes" id="UP000887116">
    <property type="component" value="Unassembled WGS sequence"/>
</dbReference>
<dbReference type="PANTHER" id="PTHR12231:SF253">
    <property type="entry name" value="DPR-INTERACTING PROTEIN ETA, ISOFORM B-RELATED"/>
    <property type="match status" value="1"/>
</dbReference>
<dbReference type="InterPro" id="IPR013106">
    <property type="entry name" value="Ig_V-set"/>
</dbReference>
<dbReference type="PANTHER" id="PTHR12231">
    <property type="entry name" value="CTX-RELATED TYPE I TRANSMEMBRANE PROTEIN"/>
    <property type="match status" value="1"/>
</dbReference>
<dbReference type="SUPFAM" id="SSF48726">
    <property type="entry name" value="Immunoglobulin"/>
    <property type="match status" value="1"/>
</dbReference>
<reference evidence="5" key="1">
    <citation type="submission" date="2020-07" db="EMBL/GenBank/DDBJ databases">
        <title>Multicomponent nature underlies the extraordinary mechanical properties of spider dragline silk.</title>
        <authorList>
            <person name="Kono N."/>
            <person name="Nakamura H."/>
            <person name="Mori M."/>
            <person name="Yoshida Y."/>
            <person name="Ohtoshi R."/>
            <person name="Malay A.D."/>
            <person name="Moran D.A.P."/>
            <person name="Tomita M."/>
            <person name="Numata K."/>
            <person name="Arakawa K."/>
        </authorList>
    </citation>
    <scope>NUCLEOTIDE SEQUENCE</scope>
</reference>
<keyword evidence="2" id="KW-1015">Disulfide bond</keyword>
<dbReference type="GO" id="GO:0043005">
    <property type="term" value="C:neuron projection"/>
    <property type="evidence" value="ECO:0007669"/>
    <property type="project" value="TreeGrafter"/>
</dbReference>
<evidence type="ECO:0000313" key="5">
    <source>
        <dbReference type="EMBL" id="GFQ66477.1"/>
    </source>
</evidence>
<accession>A0A8X6F0C9</accession>
<keyword evidence="1" id="KW-0677">Repeat</keyword>
<proteinExistence type="predicted"/>
<name>A0A8X6F0C9_TRICU</name>
<protein>
    <submittedName>
        <fullName evidence="5">Lachesin</fullName>
    </submittedName>
</protein>
<feature type="non-terminal residue" evidence="5">
    <location>
        <position position="1"/>
    </location>
</feature>
<dbReference type="InterPro" id="IPR013783">
    <property type="entry name" value="Ig-like_fold"/>
</dbReference>
<gene>
    <name evidence="5" type="primary">LAC_3</name>
    <name evidence="5" type="ORF">TNCT_535901</name>
</gene>
<dbReference type="InterPro" id="IPR036179">
    <property type="entry name" value="Ig-like_dom_sf"/>
</dbReference>
<evidence type="ECO:0000313" key="6">
    <source>
        <dbReference type="Proteomes" id="UP000887116"/>
    </source>
</evidence>
<feature type="domain" description="Immunoglobulin V-set" evidence="4">
    <location>
        <begin position="22"/>
        <end position="59"/>
    </location>
</feature>
<dbReference type="OrthoDB" id="10012075at2759"/>
<dbReference type="InterPro" id="IPR051170">
    <property type="entry name" value="Neural/epithelial_adhesion"/>
</dbReference>
<evidence type="ECO:0000256" key="1">
    <source>
        <dbReference type="ARBA" id="ARBA00022737"/>
    </source>
</evidence>
<evidence type="ECO:0000256" key="2">
    <source>
        <dbReference type="ARBA" id="ARBA00023157"/>
    </source>
</evidence>
<dbReference type="EMBL" id="BMAO01010340">
    <property type="protein sequence ID" value="GFQ66477.1"/>
    <property type="molecule type" value="Genomic_DNA"/>
</dbReference>
<dbReference type="Gene3D" id="2.60.40.10">
    <property type="entry name" value="Immunoglobulins"/>
    <property type="match status" value="1"/>
</dbReference>
<keyword evidence="6" id="KW-1185">Reference proteome</keyword>
<sequence length="71" mass="8050">AAWIKVETKAILTIHHHIITRNYRISLSHSDNRNFILQIKNVQAADKGGYMCQVNTVPMKSQVGYLDVLGE</sequence>
<evidence type="ECO:0000259" key="4">
    <source>
        <dbReference type="Pfam" id="PF07686"/>
    </source>
</evidence>